<gene>
    <name evidence="1" type="ORF">PBLR_10152</name>
</gene>
<dbReference type="AlphaFoldDB" id="A0A383R4I5"/>
<dbReference type="InterPro" id="IPR025335">
    <property type="entry name" value="DUF4241"/>
</dbReference>
<protein>
    <recommendedName>
        <fullName evidence="3">DUF4241 domain-containing protein</fullName>
    </recommendedName>
</protein>
<dbReference type="EMBL" id="LS992241">
    <property type="protein sequence ID" value="SYX81733.1"/>
    <property type="molecule type" value="Genomic_DNA"/>
</dbReference>
<reference evidence="2" key="1">
    <citation type="submission" date="2018-08" db="EMBL/GenBank/DDBJ databases">
        <authorList>
            <person name="Chevrot R."/>
        </authorList>
    </citation>
    <scope>NUCLEOTIDE SEQUENCE [LARGE SCALE GENOMIC DNA]</scope>
</reference>
<sequence length="181" mass="19492">MKGVFAIFISLGQFEVTSGKLVVSDPCYDLNENTIIMGVLDNVQNGAWSAYVSKTEVQDWGEACAKLIACHGSVADKLETLEWVKGNFIVGVDSGQAGIFDVSKYRIPDADADSTEPNDTDSEWYYACCDITESGEEAGVLDGGVVSRTGFGDGAYAAYYAVNRQSQIIGIKIIFIKDADV</sequence>
<dbReference type="Pfam" id="PF14025">
    <property type="entry name" value="DUF4241"/>
    <property type="match status" value="1"/>
</dbReference>
<evidence type="ECO:0000313" key="2">
    <source>
        <dbReference type="Proteomes" id="UP000304148"/>
    </source>
</evidence>
<organism evidence="1 2">
    <name type="scientific">Paenibacillus alvei</name>
    <name type="common">Bacillus alvei</name>
    <dbReference type="NCBI Taxonomy" id="44250"/>
    <lineage>
        <taxon>Bacteria</taxon>
        <taxon>Bacillati</taxon>
        <taxon>Bacillota</taxon>
        <taxon>Bacilli</taxon>
        <taxon>Bacillales</taxon>
        <taxon>Paenibacillaceae</taxon>
        <taxon>Paenibacillus</taxon>
    </lineage>
</organism>
<evidence type="ECO:0008006" key="3">
    <source>
        <dbReference type="Google" id="ProtNLM"/>
    </source>
</evidence>
<evidence type="ECO:0000313" key="1">
    <source>
        <dbReference type="EMBL" id="SYX81733.1"/>
    </source>
</evidence>
<dbReference type="Proteomes" id="UP000304148">
    <property type="component" value="Chromosome"/>
</dbReference>
<name>A0A383R4I5_PAEAL</name>
<proteinExistence type="predicted"/>
<accession>A0A383R4I5</accession>